<feature type="compositionally biased region" description="Polar residues" evidence="1">
    <location>
        <begin position="113"/>
        <end position="133"/>
    </location>
</feature>
<evidence type="ECO:0000259" key="2">
    <source>
        <dbReference type="Pfam" id="PF25597"/>
    </source>
</evidence>
<comment type="caution">
    <text evidence="3">The sequence shown here is derived from an EMBL/GenBank/DDBJ whole genome shotgun (WGS) entry which is preliminary data.</text>
</comment>
<protein>
    <recommendedName>
        <fullName evidence="2">Retroviral polymerase SH3-like domain-containing protein</fullName>
    </recommendedName>
</protein>
<dbReference type="AlphaFoldDB" id="A0AAW1JW49"/>
<reference evidence="3 4" key="1">
    <citation type="journal article" date="2024" name="BMC Genomics">
        <title>De novo assembly and annotation of Popillia japonica's genome with initial clues to its potential as an invasive pest.</title>
        <authorList>
            <person name="Cucini C."/>
            <person name="Boschi S."/>
            <person name="Funari R."/>
            <person name="Cardaioli E."/>
            <person name="Iannotti N."/>
            <person name="Marturano G."/>
            <person name="Paoli F."/>
            <person name="Bruttini M."/>
            <person name="Carapelli A."/>
            <person name="Frati F."/>
            <person name="Nardi F."/>
        </authorList>
    </citation>
    <scope>NUCLEOTIDE SEQUENCE [LARGE SCALE GENOMIC DNA]</scope>
    <source>
        <strain evidence="3">DMR45628</strain>
    </source>
</reference>
<dbReference type="Proteomes" id="UP001458880">
    <property type="component" value="Unassembled WGS sequence"/>
</dbReference>
<sequence length="158" mass="17366">MVHVPKANRLKLDPKSRKLIFVGYNSNVKGFRCIDPVTKKITISRDVVFFENPASNVKGFRCIDPVTKKITISRDVVFFENPASTVAASTVPASTVVAEELDDSDSVRDDSLGESSTNGTENINHGVISNDTLESADDRDDVEHTLVDDPDFEPDVIK</sequence>
<organism evidence="3 4">
    <name type="scientific">Popillia japonica</name>
    <name type="common">Japanese beetle</name>
    <dbReference type="NCBI Taxonomy" id="7064"/>
    <lineage>
        <taxon>Eukaryota</taxon>
        <taxon>Metazoa</taxon>
        <taxon>Ecdysozoa</taxon>
        <taxon>Arthropoda</taxon>
        <taxon>Hexapoda</taxon>
        <taxon>Insecta</taxon>
        <taxon>Pterygota</taxon>
        <taxon>Neoptera</taxon>
        <taxon>Endopterygota</taxon>
        <taxon>Coleoptera</taxon>
        <taxon>Polyphaga</taxon>
        <taxon>Scarabaeiformia</taxon>
        <taxon>Scarabaeidae</taxon>
        <taxon>Rutelinae</taxon>
        <taxon>Popillia</taxon>
    </lineage>
</organism>
<feature type="compositionally biased region" description="Acidic residues" evidence="1">
    <location>
        <begin position="148"/>
        <end position="158"/>
    </location>
</feature>
<name>A0AAW1JW49_POPJA</name>
<evidence type="ECO:0000313" key="4">
    <source>
        <dbReference type="Proteomes" id="UP001458880"/>
    </source>
</evidence>
<evidence type="ECO:0000256" key="1">
    <source>
        <dbReference type="SAM" id="MobiDB-lite"/>
    </source>
</evidence>
<accession>A0AAW1JW49</accession>
<dbReference type="Pfam" id="PF25597">
    <property type="entry name" value="SH3_retrovirus"/>
    <property type="match status" value="2"/>
</dbReference>
<gene>
    <name evidence="3" type="ORF">QE152_g27279</name>
</gene>
<dbReference type="InterPro" id="IPR057670">
    <property type="entry name" value="SH3_retrovirus"/>
</dbReference>
<feature type="region of interest" description="Disordered" evidence="1">
    <location>
        <begin position="99"/>
        <end position="158"/>
    </location>
</feature>
<dbReference type="EMBL" id="JASPKY010000332">
    <property type="protein sequence ID" value="KAK9708306.1"/>
    <property type="molecule type" value="Genomic_DNA"/>
</dbReference>
<feature type="domain" description="Retroviral polymerase SH3-like" evidence="2">
    <location>
        <begin position="55"/>
        <end position="81"/>
    </location>
</feature>
<feature type="domain" description="Retroviral polymerase SH3-like" evidence="2">
    <location>
        <begin position="2"/>
        <end position="52"/>
    </location>
</feature>
<keyword evidence="4" id="KW-1185">Reference proteome</keyword>
<proteinExistence type="predicted"/>
<evidence type="ECO:0000313" key="3">
    <source>
        <dbReference type="EMBL" id="KAK9708306.1"/>
    </source>
</evidence>